<evidence type="ECO:0000256" key="4">
    <source>
        <dbReference type="ARBA" id="ARBA00022741"/>
    </source>
</evidence>
<evidence type="ECO:0000256" key="9">
    <source>
        <dbReference type="ARBA" id="ARBA00049308"/>
    </source>
</evidence>
<dbReference type="PROSITE" id="PS50011">
    <property type="entry name" value="PROTEIN_KINASE_DOM"/>
    <property type="match status" value="1"/>
</dbReference>
<dbReference type="InterPro" id="IPR008271">
    <property type="entry name" value="Ser/Thr_kinase_AS"/>
</dbReference>
<comment type="similarity">
    <text evidence="7">Belongs to the protein kinase superfamily. CMGC Ser/Thr protein kinase family. Lammer subfamily.</text>
</comment>
<comment type="catalytic activity">
    <reaction evidence="9">
        <text>L-threonyl-[protein] + ATP = O-phospho-L-threonyl-[protein] + ADP + H(+)</text>
        <dbReference type="Rhea" id="RHEA:46608"/>
        <dbReference type="Rhea" id="RHEA-COMP:11060"/>
        <dbReference type="Rhea" id="RHEA-COMP:11605"/>
        <dbReference type="ChEBI" id="CHEBI:15378"/>
        <dbReference type="ChEBI" id="CHEBI:30013"/>
        <dbReference type="ChEBI" id="CHEBI:30616"/>
        <dbReference type="ChEBI" id="CHEBI:61977"/>
        <dbReference type="ChEBI" id="CHEBI:456216"/>
        <dbReference type="EC" id="2.7.12.1"/>
    </reaction>
</comment>
<evidence type="ECO:0000256" key="10">
    <source>
        <dbReference type="ARBA" id="ARBA00051680"/>
    </source>
</evidence>
<dbReference type="SMART" id="SM00220">
    <property type="entry name" value="S_TKc"/>
    <property type="match status" value="1"/>
</dbReference>
<gene>
    <name evidence="14" type="primary">LOC105113024</name>
</gene>
<dbReference type="PANTHER" id="PTHR45646">
    <property type="entry name" value="SERINE/THREONINE-PROTEIN KINASE DOA-RELATED"/>
    <property type="match status" value="1"/>
</dbReference>
<dbReference type="InterPro" id="IPR051175">
    <property type="entry name" value="CLK_kinases"/>
</dbReference>
<dbReference type="Gene3D" id="1.10.510.10">
    <property type="entry name" value="Transferase(Phosphotransferase) domain 1"/>
    <property type="match status" value="1"/>
</dbReference>
<dbReference type="Pfam" id="PF00069">
    <property type="entry name" value="Pkinase"/>
    <property type="match status" value="1"/>
</dbReference>
<comment type="catalytic activity">
    <reaction evidence="8">
        <text>L-seryl-[protein] + ATP = O-phospho-L-seryl-[protein] + ADP + H(+)</text>
        <dbReference type="Rhea" id="RHEA:17989"/>
        <dbReference type="Rhea" id="RHEA-COMP:9863"/>
        <dbReference type="Rhea" id="RHEA-COMP:11604"/>
        <dbReference type="ChEBI" id="CHEBI:15378"/>
        <dbReference type="ChEBI" id="CHEBI:29999"/>
        <dbReference type="ChEBI" id="CHEBI:30616"/>
        <dbReference type="ChEBI" id="CHEBI:83421"/>
        <dbReference type="ChEBI" id="CHEBI:456216"/>
        <dbReference type="EC" id="2.7.12.1"/>
    </reaction>
</comment>
<dbReference type="GO" id="GO:0004674">
    <property type="term" value="F:protein serine/threonine kinase activity"/>
    <property type="evidence" value="ECO:0007669"/>
    <property type="project" value="UniProtKB-KW"/>
</dbReference>
<evidence type="ECO:0000313" key="13">
    <source>
        <dbReference type="Proteomes" id="UP000694918"/>
    </source>
</evidence>
<keyword evidence="3" id="KW-0808">Transferase</keyword>
<protein>
    <recommendedName>
        <fullName evidence="1">dual-specificity kinase</fullName>
        <ecNumber evidence="1">2.7.12.1</ecNumber>
    </recommendedName>
</protein>
<evidence type="ECO:0000256" key="3">
    <source>
        <dbReference type="ARBA" id="ARBA00022679"/>
    </source>
</evidence>
<dbReference type="Gene3D" id="3.30.200.20">
    <property type="entry name" value="Phosphorylase Kinase, domain 1"/>
    <property type="match status" value="1"/>
</dbReference>
<keyword evidence="4" id="KW-0547">Nucleotide-binding</keyword>
<name>A0AAJ6X6A6_POPEU</name>
<dbReference type="AlphaFoldDB" id="A0AAJ6X6A6"/>
<feature type="domain" description="Protein kinase" evidence="12">
    <location>
        <begin position="94"/>
        <end position="424"/>
    </location>
</feature>
<accession>A0AAJ6X6A6</accession>
<dbReference type="FunFam" id="3.30.200.20:FF:000463">
    <property type="entry name" value="Serine/threonine-protein kinase AFC2"/>
    <property type="match status" value="1"/>
</dbReference>
<dbReference type="GO" id="GO:0004712">
    <property type="term" value="F:protein serine/threonine/tyrosine kinase activity"/>
    <property type="evidence" value="ECO:0007669"/>
    <property type="project" value="UniProtKB-EC"/>
</dbReference>
<dbReference type="EC" id="2.7.12.1" evidence="1"/>
<evidence type="ECO:0000259" key="12">
    <source>
        <dbReference type="PROSITE" id="PS50011"/>
    </source>
</evidence>
<sequence length="435" mass="50654">METQRITEFPHKNMDKRPRKRQRLTWDRPPPPPPFLATAKVVPGMFCGQEFGNGNGVIPNYGLFYNRNGSPPWRPDDKDGHYVFAIGDNLTPRYRILSKMGEGTFGQVLECFDNEKKEEVAIKIVRSIHKYREAAMIEIDVLQRLARHDFGSTRCVQIRNWFDYRNHICIVFEKLGPSLYDFLRKNSYRSFPIDLVRELGRQLLDSVAFMHDLHLIHTDLKPENILLVSSEYIKVPDYKFLSRSTKDGSYFKNLPKSSAIKLIDFGSTTFEHQDHSYVVSTRHYRAPEVILGLGWNYPCDIWSVGCILVELCSGEALFQTHENLEHLAMMERVLGPLPQHMVVRADCSRRAEKYFRRGMRLDWPEGATSRESMKAVMKLPRLPNLIMQHVDHSAGELIDLLQGLLRYDPAERLKAREALRHPFFSRDLRRYGYPL</sequence>
<evidence type="ECO:0000313" key="14">
    <source>
        <dbReference type="RefSeq" id="XP_011007303.1"/>
    </source>
</evidence>
<keyword evidence="2" id="KW-0723">Serine/threonine-protein kinase</keyword>
<proteinExistence type="inferred from homology"/>
<dbReference type="CDD" id="cd14134">
    <property type="entry name" value="PKc_CLK"/>
    <property type="match status" value="1"/>
</dbReference>
<evidence type="ECO:0000256" key="1">
    <source>
        <dbReference type="ARBA" id="ARBA00013203"/>
    </source>
</evidence>
<dbReference type="PANTHER" id="PTHR45646:SF12">
    <property type="entry name" value="SERINE_THREONINE-PROTEIN KINASE AFC1"/>
    <property type="match status" value="1"/>
</dbReference>
<evidence type="ECO:0000256" key="5">
    <source>
        <dbReference type="ARBA" id="ARBA00022777"/>
    </source>
</evidence>
<feature type="region of interest" description="Disordered" evidence="11">
    <location>
        <begin position="1"/>
        <end position="32"/>
    </location>
</feature>
<dbReference type="GO" id="GO:0005634">
    <property type="term" value="C:nucleus"/>
    <property type="evidence" value="ECO:0007669"/>
    <property type="project" value="TreeGrafter"/>
</dbReference>
<keyword evidence="6" id="KW-0067">ATP-binding</keyword>
<evidence type="ECO:0000256" key="6">
    <source>
        <dbReference type="ARBA" id="ARBA00022840"/>
    </source>
</evidence>
<dbReference type="GO" id="GO:0005524">
    <property type="term" value="F:ATP binding"/>
    <property type="evidence" value="ECO:0007669"/>
    <property type="project" value="UniProtKB-KW"/>
</dbReference>
<comment type="catalytic activity">
    <reaction evidence="10">
        <text>L-tyrosyl-[protein] + ATP = O-phospho-L-tyrosyl-[protein] + ADP + H(+)</text>
        <dbReference type="Rhea" id="RHEA:10596"/>
        <dbReference type="Rhea" id="RHEA-COMP:10136"/>
        <dbReference type="Rhea" id="RHEA-COMP:20101"/>
        <dbReference type="ChEBI" id="CHEBI:15378"/>
        <dbReference type="ChEBI" id="CHEBI:30616"/>
        <dbReference type="ChEBI" id="CHEBI:46858"/>
        <dbReference type="ChEBI" id="CHEBI:61978"/>
        <dbReference type="ChEBI" id="CHEBI:456216"/>
        <dbReference type="EC" id="2.7.12.1"/>
    </reaction>
</comment>
<evidence type="ECO:0000256" key="2">
    <source>
        <dbReference type="ARBA" id="ARBA00022527"/>
    </source>
</evidence>
<organism evidence="13 14">
    <name type="scientific">Populus euphratica</name>
    <name type="common">Euphrates poplar</name>
    <dbReference type="NCBI Taxonomy" id="75702"/>
    <lineage>
        <taxon>Eukaryota</taxon>
        <taxon>Viridiplantae</taxon>
        <taxon>Streptophyta</taxon>
        <taxon>Embryophyta</taxon>
        <taxon>Tracheophyta</taxon>
        <taxon>Spermatophyta</taxon>
        <taxon>Magnoliopsida</taxon>
        <taxon>eudicotyledons</taxon>
        <taxon>Gunneridae</taxon>
        <taxon>Pentapetalae</taxon>
        <taxon>rosids</taxon>
        <taxon>fabids</taxon>
        <taxon>Malpighiales</taxon>
        <taxon>Salicaceae</taxon>
        <taxon>Saliceae</taxon>
        <taxon>Populus</taxon>
    </lineage>
</organism>
<keyword evidence="5" id="KW-0418">Kinase</keyword>
<reference evidence="14" key="1">
    <citation type="submission" date="2025-08" db="UniProtKB">
        <authorList>
            <consortium name="RefSeq"/>
        </authorList>
    </citation>
    <scope>IDENTIFICATION</scope>
</reference>
<dbReference type="FunFam" id="1.10.510.10:FF:000612">
    <property type="entry name" value="Serine/threonine-protein kinase AFC2"/>
    <property type="match status" value="1"/>
</dbReference>
<dbReference type="PROSITE" id="PS00108">
    <property type="entry name" value="PROTEIN_KINASE_ST"/>
    <property type="match status" value="1"/>
</dbReference>
<dbReference type="InterPro" id="IPR000719">
    <property type="entry name" value="Prot_kinase_dom"/>
</dbReference>
<dbReference type="Proteomes" id="UP000694918">
    <property type="component" value="Unplaced"/>
</dbReference>
<dbReference type="InterPro" id="IPR011009">
    <property type="entry name" value="Kinase-like_dom_sf"/>
</dbReference>
<dbReference type="GeneID" id="105113024"/>
<dbReference type="RefSeq" id="XP_011007303.1">
    <property type="nucleotide sequence ID" value="XM_011009001.1"/>
</dbReference>
<dbReference type="SUPFAM" id="SSF56112">
    <property type="entry name" value="Protein kinase-like (PK-like)"/>
    <property type="match status" value="1"/>
</dbReference>
<evidence type="ECO:0000256" key="11">
    <source>
        <dbReference type="SAM" id="MobiDB-lite"/>
    </source>
</evidence>
<evidence type="ECO:0000256" key="8">
    <source>
        <dbReference type="ARBA" id="ARBA00049003"/>
    </source>
</evidence>
<keyword evidence="13" id="KW-1185">Reference proteome</keyword>
<evidence type="ECO:0000256" key="7">
    <source>
        <dbReference type="ARBA" id="ARBA00037966"/>
    </source>
</evidence>
<dbReference type="KEGG" id="peu:105113024"/>